<dbReference type="EMBL" id="REGN01012592">
    <property type="protein sequence ID" value="RMZ95097.1"/>
    <property type="molecule type" value="Genomic_DNA"/>
</dbReference>
<proteinExistence type="predicted"/>
<gene>
    <name evidence="2" type="ORF">BpHYR1_001869</name>
</gene>
<evidence type="ECO:0000313" key="2">
    <source>
        <dbReference type="EMBL" id="RMZ95097.1"/>
    </source>
</evidence>
<feature type="non-terminal residue" evidence="2">
    <location>
        <position position="69"/>
    </location>
</feature>
<feature type="compositionally biased region" description="Basic and acidic residues" evidence="1">
    <location>
        <begin position="36"/>
        <end position="45"/>
    </location>
</feature>
<protein>
    <submittedName>
        <fullName evidence="2">Uncharacterized protein</fullName>
    </submittedName>
</protein>
<reference evidence="2 3" key="1">
    <citation type="journal article" date="2018" name="Sci. Rep.">
        <title>Genomic signatures of local adaptation to the degree of environmental predictability in rotifers.</title>
        <authorList>
            <person name="Franch-Gras L."/>
            <person name="Hahn C."/>
            <person name="Garcia-Roger E.M."/>
            <person name="Carmona M.J."/>
            <person name="Serra M."/>
            <person name="Gomez A."/>
        </authorList>
    </citation>
    <scope>NUCLEOTIDE SEQUENCE [LARGE SCALE GENOMIC DNA]</scope>
    <source>
        <strain evidence="2">HYR1</strain>
    </source>
</reference>
<feature type="region of interest" description="Disordered" evidence="1">
    <location>
        <begin position="25"/>
        <end position="45"/>
    </location>
</feature>
<dbReference type="AlphaFoldDB" id="A0A3M7P8M3"/>
<comment type="caution">
    <text evidence="2">The sequence shown here is derived from an EMBL/GenBank/DDBJ whole genome shotgun (WGS) entry which is preliminary data.</text>
</comment>
<name>A0A3M7P8M3_BRAPC</name>
<keyword evidence="3" id="KW-1185">Reference proteome</keyword>
<sequence>MKTRSKIIKEPSIVKSKITISKLPKSSISLSPAPEKNPKISRDDYLAVKSNDLKDQISRSSEVNELSKK</sequence>
<evidence type="ECO:0000313" key="3">
    <source>
        <dbReference type="Proteomes" id="UP000276133"/>
    </source>
</evidence>
<organism evidence="2 3">
    <name type="scientific">Brachionus plicatilis</name>
    <name type="common">Marine rotifer</name>
    <name type="synonym">Brachionus muelleri</name>
    <dbReference type="NCBI Taxonomy" id="10195"/>
    <lineage>
        <taxon>Eukaryota</taxon>
        <taxon>Metazoa</taxon>
        <taxon>Spiralia</taxon>
        <taxon>Gnathifera</taxon>
        <taxon>Rotifera</taxon>
        <taxon>Eurotatoria</taxon>
        <taxon>Monogononta</taxon>
        <taxon>Pseudotrocha</taxon>
        <taxon>Ploima</taxon>
        <taxon>Brachionidae</taxon>
        <taxon>Brachionus</taxon>
    </lineage>
</organism>
<accession>A0A3M7P8M3</accession>
<dbReference type="Proteomes" id="UP000276133">
    <property type="component" value="Unassembled WGS sequence"/>
</dbReference>
<evidence type="ECO:0000256" key="1">
    <source>
        <dbReference type="SAM" id="MobiDB-lite"/>
    </source>
</evidence>